<reference evidence="1" key="1">
    <citation type="submission" date="2018-05" db="EMBL/GenBank/DDBJ databases">
        <authorList>
            <person name="Lanie J.A."/>
            <person name="Ng W.-L."/>
            <person name="Kazmierczak K.M."/>
            <person name="Andrzejewski T.M."/>
            <person name="Davidsen T.M."/>
            <person name="Wayne K.J."/>
            <person name="Tettelin H."/>
            <person name="Glass J.I."/>
            <person name="Rusch D."/>
            <person name="Podicherti R."/>
            <person name="Tsui H.-C.T."/>
            <person name="Winkler M.E."/>
        </authorList>
    </citation>
    <scope>NUCLEOTIDE SEQUENCE</scope>
</reference>
<gene>
    <name evidence="1" type="ORF">METZ01_LOCUS337375</name>
</gene>
<protein>
    <submittedName>
        <fullName evidence="1">Uncharacterized protein</fullName>
    </submittedName>
</protein>
<dbReference type="AlphaFoldDB" id="A0A382QJS0"/>
<dbReference type="EMBL" id="UINC01114306">
    <property type="protein sequence ID" value="SVC84521.1"/>
    <property type="molecule type" value="Genomic_DNA"/>
</dbReference>
<proteinExistence type="predicted"/>
<organism evidence="1">
    <name type="scientific">marine metagenome</name>
    <dbReference type="NCBI Taxonomy" id="408172"/>
    <lineage>
        <taxon>unclassified sequences</taxon>
        <taxon>metagenomes</taxon>
        <taxon>ecological metagenomes</taxon>
    </lineage>
</organism>
<sequence length="94" mass="9967">VQVSDNFGPFGGNVTVFADVVAQVVELETAVLEELDEFPVAAAHAATRATALVAVVRVVPEDGIAFDIPAFEQRENAYAIAVLFGDWIESGGFE</sequence>
<feature type="non-terminal residue" evidence="1">
    <location>
        <position position="1"/>
    </location>
</feature>
<evidence type="ECO:0000313" key="1">
    <source>
        <dbReference type="EMBL" id="SVC84521.1"/>
    </source>
</evidence>
<name>A0A382QJS0_9ZZZZ</name>
<accession>A0A382QJS0</accession>